<gene>
    <name evidence="1" type="ORF">NEOLEDRAFT_941347</name>
</gene>
<reference evidence="1 2" key="1">
    <citation type="journal article" date="2016" name="Mol. Biol. Evol.">
        <title>Comparative Genomics of Early-Diverging Mushroom-Forming Fungi Provides Insights into the Origins of Lignocellulose Decay Capabilities.</title>
        <authorList>
            <person name="Nagy L.G."/>
            <person name="Riley R."/>
            <person name="Tritt A."/>
            <person name="Adam C."/>
            <person name="Daum C."/>
            <person name="Floudas D."/>
            <person name="Sun H."/>
            <person name="Yadav J.S."/>
            <person name="Pangilinan J."/>
            <person name="Larsson K.H."/>
            <person name="Matsuura K."/>
            <person name="Barry K."/>
            <person name="Labutti K."/>
            <person name="Kuo R."/>
            <person name="Ohm R.A."/>
            <person name="Bhattacharya S.S."/>
            <person name="Shirouzu T."/>
            <person name="Yoshinaga Y."/>
            <person name="Martin F.M."/>
            <person name="Grigoriev I.V."/>
            <person name="Hibbett D.S."/>
        </authorList>
    </citation>
    <scope>NUCLEOTIDE SEQUENCE [LARGE SCALE GENOMIC DNA]</scope>
    <source>
        <strain evidence="1 2">HHB14362 ss-1</strain>
    </source>
</reference>
<dbReference type="EMBL" id="KV425638">
    <property type="protein sequence ID" value="KZT19555.1"/>
    <property type="molecule type" value="Genomic_DNA"/>
</dbReference>
<organism evidence="1 2">
    <name type="scientific">Neolentinus lepideus HHB14362 ss-1</name>
    <dbReference type="NCBI Taxonomy" id="1314782"/>
    <lineage>
        <taxon>Eukaryota</taxon>
        <taxon>Fungi</taxon>
        <taxon>Dikarya</taxon>
        <taxon>Basidiomycota</taxon>
        <taxon>Agaricomycotina</taxon>
        <taxon>Agaricomycetes</taxon>
        <taxon>Gloeophyllales</taxon>
        <taxon>Gloeophyllaceae</taxon>
        <taxon>Neolentinus</taxon>
    </lineage>
</organism>
<evidence type="ECO:0000313" key="1">
    <source>
        <dbReference type="EMBL" id="KZT19555.1"/>
    </source>
</evidence>
<keyword evidence="2" id="KW-1185">Reference proteome</keyword>
<protein>
    <submittedName>
        <fullName evidence="1">Uncharacterized protein</fullName>
    </submittedName>
</protein>
<sequence>MCCRGRLRHTTHNVESSKAYQSNRLFPAHMLKSFSRADGQDLGYSKRHLVRAVASSVLQESAQIRYRHDDLLQNCSIDSFHLGAQGCG</sequence>
<dbReference type="Proteomes" id="UP000076761">
    <property type="component" value="Unassembled WGS sequence"/>
</dbReference>
<proteinExistence type="predicted"/>
<accession>A0A165NF57</accession>
<dbReference type="InParanoid" id="A0A165NF57"/>
<name>A0A165NF57_9AGAM</name>
<evidence type="ECO:0000313" key="2">
    <source>
        <dbReference type="Proteomes" id="UP000076761"/>
    </source>
</evidence>
<dbReference type="AlphaFoldDB" id="A0A165NF57"/>